<dbReference type="Gene3D" id="3.40.50.300">
    <property type="entry name" value="P-loop containing nucleotide triphosphate hydrolases"/>
    <property type="match status" value="2"/>
</dbReference>
<dbReference type="Gene3D" id="1.10.3210.30">
    <property type="match status" value="1"/>
</dbReference>
<organism evidence="11 12">
    <name type="scientific">Bacteroides eggerthii</name>
    <dbReference type="NCBI Taxonomy" id="28111"/>
    <lineage>
        <taxon>Bacteria</taxon>
        <taxon>Pseudomonadati</taxon>
        <taxon>Bacteroidota</taxon>
        <taxon>Bacteroidia</taxon>
        <taxon>Bacteroidales</taxon>
        <taxon>Bacteroidaceae</taxon>
        <taxon>Bacteroides</taxon>
    </lineage>
</organism>
<keyword evidence="4" id="KW-0479">Metal-binding</keyword>
<feature type="domain" description="HD Cas3-type" evidence="10">
    <location>
        <begin position="18"/>
        <end position="186"/>
    </location>
</feature>
<dbReference type="Proteomes" id="UP001228403">
    <property type="component" value="Unassembled WGS sequence"/>
</dbReference>
<comment type="similarity">
    <text evidence="1">In the N-terminal section; belongs to the CRISPR-associated nuclease Cas3-HD family.</text>
</comment>
<keyword evidence="8" id="KW-0067">ATP-binding</keyword>
<evidence type="ECO:0000256" key="1">
    <source>
        <dbReference type="ARBA" id="ARBA00006847"/>
    </source>
</evidence>
<dbReference type="SMART" id="SM00487">
    <property type="entry name" value="DEXDc"/>
    <property type="match status" value="1"/>
</dbReference>
<dbReference type="Pfam" id="PF00270">
    <property type="entry name" value="DEAD"/>
    <property type="match status" value="1"/>
</dbReference>
<dbReference type="InterPro" id="IPR011545">
    <property type="entry name" value="DEAD/DEAH_box_helicase_dom"/>
</dbReference>
<dbReference type="NCBIfam" id="TIGR01587">
    <property type="entry name" value="cas3_core"/>
    <property type="match status" value="1"/>
</dbReference>
<dbReference type="CDD" id="cd17930">
    <property type="entry name" value="DEXHc_cas3"/>
    <property type="match status" value="1"/>
</dbReference>
<evidence type="ECO:0000256" key="8">
    <source>
        <dbReference type="ARBA" id="ARBA00022840"/>
    </source>
</evidence>
<evidence type="ECO:0000256" key="6">
    <source>
        <dbReference type="ARBA" id="ARBA00022801"/>
    </source>
</evidence>
<evidence type="ECO:0000256" key="9">
    <source>
        <dbReference type="ARBA" id="ARBA00023118"/>
    </source>
</evidence>
<evidence type="ECO:0000313" key="12">
    <source>
        <dbReference type="Proteomes" id="UP001228403"/>
    </source>
</evidence>
<accession>A0ABT7U867</accession>
<dbReference type="InterPro" id="IPR038257">
    <property type="entry name" value="CRISPR-assoc_Cas3_HD_sf"/>
</dbReference>
<evidence type="ECO:0000256" key="7">
    <source>
        <dbReference type="ARBA" id="ARBA00022806"/>
    </source>
</evidence>
<dbReference type="Pfam" id="PF22590">
    <property type="entry name" value="Cas3-like_C_2"/>
    <property type="match status" value="1"/>
</dbReference>
<evidence type="ECO:0000256" key="4">
    <source>
        <dbReference type="ARBA" id="ARBA00022723"/>
    </source>
</evidence>
<keyword evidence="12" id="KW-1185">Reference proteome</keyword>
<keyword evidence="5" id="KW-0547">Nucleotide-binding</keyword>
<gene>
    <name evidence="11" type="primary">cas3</name>
    <name evidence="11" type="ORF">QUW02_08715</name>
</gene>
<dbReference type="InterPro" id="IPR006474">
    <property type="entry name" value="Helicase_Cas3_CRISPR-ass_core"/>
</dbReference>
<dbReference type="SUPFAM" id="SSF52540">
    <property type="entry name" value="P-loop containing nucleoside triphosphate hydrolases"/>
    <property type="match status" value="1"/>
</dbReference>
<dbReference type="InterPro" id="IPR027417">
    <property type="entry name" value="P-loop_NTPase"/>
</dbReference>
<comment type="similarity">
    <text evidence="2">In the central section; belongs to the CRISPR-associated helicase Cas3 family.</text>
</comment>
<dbReference type="InterPro" id="IPR014001">
    <property type="entry name" value="Helicase_ATP-bd"/>
</dbReference>
<protein>
    <submittedName>
        <fullName evidence="11">CRISPR-associated helicase Cas3</fullName>
    </submittedName>
</protein>
<keyword evidence="6" id="KW-0378">Hydrolase</keyword>
<keyword evidence="3" id="KW-0540">Nuclease</keyword>
<evidence type="ECO:0000256" key="2">
    <source>
        <dbReference type="ARBA" id="ARBA00009046"/>
    </source>
</evidence>
<evidence type="ECO:0000256" key="5">
    <source>
        <dbReference type="ARBA" id="ARBA00022741"/>
    </source>
</evidence>
<dbReference type="CDD" id="cd09641">
    <property type="entry name" value="Cas3''_I"/>
    <property type="match status" value="1"/>
</dbReference>
<evidence type="ECO:0000256" key="3">
    <source>
        <dbReference type="ARBA" id="ARBA00022722"/>
    </source>
</evidence>
<dbReference type="InterPro" id="IPR054712">
    <property type="entry name" value="Cas3-like_dom"/>
</dbReference>
<keyword evidence="9" id="KW-0051">Antiviral defense</keyword>
<keyword evidence="7" id="KW-0347">Helicase</keyword>
<name>A0ABT7U867_9BACE</name>
<proteinExistence type="inferred from homology"/>
<dbReference type="EMBL" id="JAUDCF010000019">
    <property type="protein sequence ID" value="MDM8145998.1"/>
    <property type="molecule type" value="Genomic_DNA"/>
</dbReference>
<dbReference type="InterPro" id="IPR006483">
    <property type="entry name" value="CRISPR-assoc_Cas3_HD"/>
</dbReference>
<comment type="caution">
    <text evidence="11">The sequence shown here is derived from an EMBL/GenBank/DDBJ whole genome shotgun (WGS) entry which is preliminary data.</text>
</comment>
<dbReference type="NCBIfam" id="TIGR01596">
    <property type="entry name" value="cas3_HD"/>
    <property type="match status" value="1"/>
</dbReference>
<reference evidence="12" key="2">
    <citation type="submission" date="2023-07" db="EMBL/GenBank/DDBJ databases">
        <title>Identification and characterization of horizontal gene transfer across gut microbiota members of farm animals based on homology search.</title>
        <authorList>
            <person name="Schwarzerova J."/>
            <person name="Nykrynova M."/>
            <person name="Jureckova K."/>
            <person name="Cejkova D."/>
            <person name="Rychlik I."/>
        </authorList>
    </citation>
    <scope>NUCLEOTIDE SEQUENCE [LARGE SCALE GENOMIC DNA]</scope>
    <source>
        <strain evidence="12">ET4</strain>
    </source>
</reference>
<evidence type="ECO:0000313" key="11">
    <source>
        <dbReference type="EMBL" id="MDM8145998.1"/>
    </source>
</evidence>
<sequence>MITEEKIISHLYQDTDSGEWIIQTNEEHQRGVAELTAAFAGQFGYFSWGYALGMLHDKGKERNAFQQYIRKTNGLSVTDNKVYKDHNHAYVGGILAKELMGMSVLNLLANQIISHHSGLHDYPDIESILQEKRLPEEIDCKSIVLDKVQLIKELREAPFVRQKVDMKHFHHLSRMLFSCLVDADRLDTERFMNVESWQKRGCASTLADLLPRLETYMQHLQSNAPDTEVNRIRRQILQQCIKMSTGEKGFYSLTVPTGGGKTLSSLLWAMKHAVHNGMNRIIIAIPYTSIIVQTAAQLKRIFGEENVLEHHSSFNPDEIQDENLNGKTKQEIIALREKAKLATENWDYPIIVTTNVQLFESMFSNKPSVCRKLHNLANSVILLDEAQTLPTDFLQPIVDGMKAYQEMFGVSVLFTTASQPVLSGLIEGSNPRVSFNGIDWITEIIPEGFVLHDKLRRVRLEIDDAGSTYDEIAGRLVQYEKVLCIVNTRKDAKELYDRLPEEGVKLHLSRMMCPEHICETINRIKELLRSNEAPVIRVIATQLVEAGVDMDFPVVFRQEAGLDSVLQAAGRCNREGKLAQGKTFVFSLSAENRKPYGSMAAANNARLNLPATSDWFAPSVMEAYFKQLYSRTETFDRKTISHYLYKPDELCFEKASDAFKLIEDDGVNLIVNWGNSMDLVAELKTSGCTYSLMKQLAKYTVGIRQSDFKKLVQYGAVEEILEGIYLLSDREQYDKDTGVRLDNHWMEEILMI</sequence>
<dbReference type="PROSITE" id="PS51643">
    <property type="entry name" value="HD_CAS3"/>
    <property type="match status" value="1"/>
</dbReference>
<evidence type="ECO:0000259" key="10">
    <source>
        <dbReference type="PROSITE" id="PS51643"/>
    </source>
</evidence>
<reference evidence="11 12" key="1">
    <citation type="submission" date="2023-06" db="EMBL/GenBank/DDBJ databases">
        <authorList>
            <person name="Zeman M."/>
            <person name="Kubasova T."/>
            <person name="Jahodarova E."/>
            <person name="Nykrynova M."/>
            <person name="Rychlik I."/>
        </authorList>
    </citation>
    <scope>NUCLEOTIDE SEQUENCE [LARGE SCALE GENOMIC DNA]</scope>
    <source>
        <strain evidence="11 12">ET4</strain>
    </source>
</reference>